<dbReference type="VEuPathDB" id="TrichDB:TVAG_464050"/>
<dbReference type="SMR" id="A2E257"/>
<dbReference type="PANTHER" id="PTHR11843">
    <property type="entry name" value="40S RIBOSOMAL PROTEIN S12"/>
    <property type="match status" value="1"/>
</dbReference>
<dbReference type="GO" id="GO:0022627">
    <property type="term" value="C:cytosolic small ribosomal subunit"/>
    <property type="evidence" value="ECO:0000318"/>
    <property type="project" value="GO_Central"/>
</dbReference>
<dbReference type="FunFam" id="3.30.1330.30:FF:000070">
    <property type="entry name" value="Ribosomal protein L7Ae, putative"/>
    <property type="match status" value="1"/>
</dbReference>
<dbReference type="eggNOG" id="KOG3406">
    <property type="taxonomic scope" value="Eukaryota"/>
</dbReference>
<organism evidence="4 5">
    <name type="scientific">Trichomonas vaginalis (strain ATCC PRA-98 / G3)</name>
    <dbReference type="NCBI Taxonomy" id="412133"/>
    <lineage>
        <taxon>Eukaryota</taxon>
        <taxon>Metamonada</taxon>
        <taxon>Parabasalia</taxon>
        <taxon>Trichomonadida</taxon>
        <taxon>Trichomonadidae</taxon>
        <taxon>Trichomonas</taxon>
    </lineage>
</organism>
<dbReference type="InterPro" id="IPR029064">
    <property type="entry name" value="Ribosomal_eL30-like_sf"/>
</dbReference>
<dbReference type="FunCoup" id="A2E257">
    <property type="interactions" value="658"/>
</dbReference>
<accession>A2E257</accession>
<reference evidence="4" key="2">
    <citation type="journal article" date="2007" name="Science">
        <title>Draft genome sequence of the sexually transmitted pathogen Trichomonas vaginalis.</title>
        <authorList>
            <person name="Carlton J.M."/>
            <person name="Hirt R.P."/>
            <person name="Silva J.C."/>
            <person name="Delcher A.L."/>
            <person name="Schatz M."/>
            <person name="Zhao Q."/>
            <person name="Wortman J.R."/>
            <person name="Bidwell S.L."/>
            <person name="Alsmark U.C.M."/>
            <person name="Besteiro S."/>
            <person name="Sicheritz-Ponten T."/>
            <person name="Noel C.J."/>
            <person name="Dacks J.B."/>
            <person name="Foster P.G."/>
            <person name="Simillion C."/>
            <person name="Van de Peer Y."/>
            <person name="Miranda-Saavedra D."/>
            <person name="Barton G.J."/>
            <person name="Westrop G.D."/>
            <person name="Mueller S."/>
            <person name="Dessi D."/>
            <person name="Fiori P.L."/>
            <person name="Ren Q."/>
            <person name="Paulsen I."/>
            <person name="Zhang H."/>
            <person name="Bastida-Corcuera F.D."/>
            <person name="Simoes-Barbosa A."/>
            <person name="Brown M.T."/>
            <person name="Hayes R.D."/>
            <person name="Mukherjee M."/>
            <person name="Okumura C.Y."/>
            <person name="Schneider R."/>
            <person name="Smith A.J."/>
            <person name="Vanacova S."/>
            <person name="Villalvazo M."/>
            <person name="Haas B.J."/>
            <person name="Pertea M."/>
            <person name="Feldblyum T.V."/>
            <person name="Utterback T.R."/>
            <person name="Shu C.L."/>
            <person name="Osoegawa K."/>
            <person name="de Jong P.J."/>
            <person name="Hrdy I."/>
            <person name="Horvathova L."/>
            <person name="Zubacova Z."/>
            <person name="Dolezal P."/>
            <person name="Malik S.B."/>
            <person name="Logsdon J.M. Jr."/>
            <person name="Henze K."/>
            <person name="Gupta A."/>
            <person name="Wang C.C."/>
            <person name="Dunne R.L."/>
            <person name="Upcroft J.A."/>
            <person name="Upcroft P."/>
            <person name="White O."/>
            <person name="Salzberg S.L."/>
            <person name="Tang P."/>
            <person name="Chiu C.-H."/>
            <person name="Lee Y.-S."/>
            <person name="Embley T.M."/>
            <person name="Coombs G.H."/>
            <person name="Mottram J.C."/>
            <person name="Tachezy J."/>
            <person name="Fraser-Liggett C.M."/>
            <person name="Johnson P.J."/>
        </authorList>
    </citation>
    <scope>NUCLEOTIDE SEQUENCE [LARGE SCALE GENOMIC DNA]</scope>
    <source>
        <strain evidence="4">G3</strain>
    </source>
</reference>
<dbReference type="OrthoDB" id="10249311at2759"/>
<dbReference type="Gene3D" id="3.30.1330.30">
    <property type="match status" value="1"/>
</dbReference>
<dbReference type="Proteomes" id="UP000001542">
    <property type="component" value="Unassembled WGS sequence"/>
</dbReference>
<dbReference type="AlphaFoldDB" id="A2E257"/>
<evidence type="ECO:0000256" key="1">
    <source>
        <dbReference type="ARBA" id="ARBA00022980"/>
    </source>
</evidence>
<dbReference type="Pfam" id="PF01248">
    <property type="entry name" value="Ribosomal_L7Ae"/>
    <property type="match status" value="1"/>
</dbReference>
<evidence type="ECO:0000256" key="2">
    <source>
        <dbReference type="ARBA" id="ARBA00023274"/>
    </source>
</evidence>
<dbReference type="GO" id="GO:0042274">
    <property type="term" value="P:ribosomal small subunit biogenesis"/>
    <property type="evidence" value="ECO:0000318"/>
    <property type="project" value="GO_Central"/>
</dbReference>
<keyword evidence="1 4" id="KW-0689">Ribosomal protein</keyword>
<dbReference type="STRING" id="5722.A2E257"/>
<evidence type="ECO:0000313" key="4">
    <source>
        <dbReference type="EMBL" id="EAY13271.1"/>
    </source>
</evidence>
<protein>
    <submittedName>
        <fullName evidence="4">Ribosomal protein L7Ae, putative</fullName>
    </submittedName>
</protein>
<feature type="domain" description="Ribosomal protein eL8/eL30/eS12/Gadd45" evidence="3">
    <location>
        <begin position="16"/>
        <end position="95"/>
    </location>
</feature>
<dbReference type="RefSeq" id="XP_001325494.1">
    <property type="nucleotide sequence ID" value="XM_001325459.1"/>
</dbReference>
<reference evidence="4" key="1">
    <citation type="submission" date="2006-10" db="EMBL/GenBank/DDBJ databases">
        <authorList>
            <person name="Amadeo P."/>
            <person name="Zhao Q."/>
            <person name="Wortman J."/>
            <person name="Fraser-Liggett C."/>
            <person name="Carlton J."/>
        </authorList>
    </citation>
    <scope>NUCLEOTIDE SEQUENCE</scope>
    <source>
        <strain evidence="4">G3</strain>
    </source>
</reference>
<sequence length="127" mass="13734">MSQEGATNNQVIEAGLHQINLSGTVAKGIKCTIKAILKDKVQLVLLADDTENKDYKNLVAGLCKKHNVKLQAVEKKELLGRALGLTHLKADGSVRRQMNCGACAIIGYGKVETEELNAFRAAFDLAQ</sequence>
<dbReference type="EMBL" id="DS113288">
    <property type="protein sequence ID" value="EAY13271.1"/>
    <property type="molecule type" value="Genomic_DNA"/>
</dbReference>
<evidence type="ECO:0000259" key="3">
    <source>
        <dbReference type="Pfam" id="PF01248"/>
    </source>
</evidence>
<name>A2E257_TRIV3</name>
<dbReference type="SUPFAM" id="SSF55315">
    <property type="entry name" value="L30e-like"/>
    <property type="match status" value="1"/>
</dbReference>
<gene>
    <name evidence="4" type="ORF">TVAG_464050</name>
</gene>
<keyword evidence="5" id="KW-1185">Reference proteome</keyword>
<dbReference type="InterPro" id="IPR004038">
    <property type="entry name" value="Ribosomal_eL8/eL30/eS12/Gad45"/>
</dbReference>
<dbReference type="GO" id="GO:0003735">
    <property type="term" value="F:structural constituent of ribosome"/>
    <property type="evidence" value="ECO:0000318"/>
    <property type="project" value="GO_Central"/>
</dbReference>
<keyword evidence="2" id="KW-0687">Ribonucleoprotein</keyword>
<proteinExistence type="predicted"/>
<dbReference type="GO" id="GO:1990145">
    <property type="term" value="P:maintenance of translational fidelity"/>
    <property type="evidence" value="ECO:0000318"/>
    <property type="project" value="GO_Central"/>
</dbReference>
<evidence type="ECO:0000313" key="5">
    <source>
        <dbReference type="Proteomes" id="UP000001542"/>
    </source>
</evidence>
<dbReference type="InParanoid" id="A2E257"/>
<dbReference type="KEGG" id="tva:4771247"/>
<dbReference type="VEuPathDB" id="TrichDB:TVAGG3_1048800"/>